<evidence type="ECO:0000313" key="5">
    <source>
        <dbReference type="Proteomes" id="UP001238163"/>
    </source>
</evidence>
<evidence type="ECO:0000256" key="2">
    <source>
        <dbReference type="ARBA" id="ARBA00022448"/>
    </source>
</evidence>
<reference evidence="4" key="1">
    <citation type="submission" date="2023-07" db="EMBL/GenBank/DDBJ databases">
        <title>Genomic Encyclopedia of Type Strains, Phase IV (KMG-IV): sequencing the most valuable type-strain genomes for metagenomic binning, comparative biology and taxonomic classification.</title>
        <authorList>
            <person name="Goeker M."/>
        </authorList>
    </citation>
    <scope>NUCLEOTIDE SEQUENCE</scope>
    <source>
        <strain evidence="4">DSM 24202</strain>
    </source>
</reference>
<dbReference type="RefSeq" id="WP_307261214.1">
    <property type="nucleotide sequence ID" value="NZ_JAUSVL010000001.1"/>
</dbReference>
<protein>
    <submittedName>
        <fullName evidence="4">Vacuolar-type H+-ATPase subunit C/Vma6</fullName>
    </submittedName>
</protein>
<accession>A0AAE3VG02</accession>
<dbReference type="AlphaFoldDB" id="A0AAE3VG02"/>
<dbReference type="InterPro" id="IPR044911">
    <property type="entry name" value="V-type_ATPase_csu/dsu_dom_3"/>
</dbReference>
<evidence type="ECO:0000256" key="1">
    <source>
        <dbReference type="ARBA" id="ARBA00006709"/>
    </source>
</evidence>
<dbReference type="InterPro" id="IPR036079">
    <property type="entry name" value="ATPase_csu/dsu_sf"/>
</dbReference>
<comment type="caution">
    <text evidence="4">The sequence shown here is derived from an EMBL/GenBank/DDBJ whole genome shotgun (WGS) entry which is preliminary data.</text>
</comment>
<dbReference type="Pfam" id="PF01992">
    <property type="entry name" value="vATP-synt_AC39"/>
    <property type="match status" value="1"/>
</dbReference>
<dbReference type="Proteomes" id="UP001238163">
    <property type="component" value="Unassembled WGS sequence"/>
</dbReference>
<organism evidence="4 5">
    <name type="scientific">Oligosphaera ethanolica</name>
    <dbReference type="NCBI Taxonomy" id="760260"/>
    <lineage>
        <taxon>Bacteria</taxon>
        <taxon>Pseudomonadati</taxon>
        <taxon>Lentisphaerota</taxon>
        <taxon>Oligosphaeria</taxon>
        <taxon>Oligosphaerales</taxon>
        <taxon>Oligosphaeraceae</taxon>
        <taxon>Oligosphaera</taxon>
    </lineage>
</organism>
<keyword evidence="5" id="KW-1185">Reference proteome</keyword>
<sequence>MPVLATNASHDFLFAKLHGMWANAVKGEALQRLTSSGTTENLIRELRNFGLDASSRSAFHKNLILREMKQLGAIQAQLDDATALFYGALIDRVFYDDVKTVLHYFFFPENKTDINYLLVELPQHPAFPVDELLQAPNIEAFVRHLPVVDPEDHLDDIVRQLDRDHDMMTAECQIDKVHYRDLLRLAGRTPLDIRREAVQAVRRNIDIINVTILLRDVYLYHFEPEKMAGYWIDDGEQLKPEDLTALVAANGGVARTIHGLPKDFRELLEPFAAAELYLCENALWNYLYRYVYSLFRDYNRPALSIVAYPFLLRFETLNIGRVYEGVHFAIPPRDMQDMMIGV</sequence>
<dbReference type="Gene3D" id="1.10.132.50">
    <property type="entry name" value="ATP synthase (C/AC39) subunit, domain 3"/>
    <property type="match status" value="1"/>
</dbReference>
<dbReference type="InterPro" id="IPR035067">
    <property type="entry name" value="V-type_ATPase_csu/dsu"/>
</dbReference>
<dbReference type="Gene3D" id="1.20.1690.10">
    <property type="entry name" value="V-type ATP synthase subunit C domain"/>
    <property type="match status" value="2"/>
</dbReference>
<dbReference type="InterPro" id="IPR002843">
    <property type="entry name" value="ATPase_V0-cplx_csu/dsu"/>
</dbReference>
<proteinExistence type="inferred from homology"/>
<gene>
    <name evidence="4" type="ORF">J3R75_001867</name>
</gene>
<keyword evidence="2" id="KW-0813">Transport</keyword>
<keyword evidence="3" id="KW-0406">Ion transport</keyword>
<comment type="similarity">
    <text evidence="1">Belongs to the V-ATPase V0D/AC39 subunit family.</text>
</comment>
<evidence type="ECO:0000256" key="3">
    <source>
        <dbReference type="ARBA" id="ARBA00023065"/>
    </source>
</evidence>
<dbReference type="EMBL" id="JAUSVL010000001">
    <property type="protein sequence ID" value="MDQ0289760.1"/>
    <property type="molecule type" value="Genomic_DNA"/>
</dbReference>
<evidence type="ECO:0000313" key="4">
    <source>
        <dbReference type="EMBL" id="MDQ0289760.1"/>
    </source>
</evidence>
<name>A0AAE3VG02_9BACT</name>
<dbReference type="GO" id="GO:0046961">
    <property type="term" value="F:proton-transporting ATPase activity, rotational mechanism"/>
    <property type="evidence" value="ECO:0007669"/>
    <property type="project" value="InterPro"/>
</dbReference>
<dbReference type="SUPFAM" id="SSF103486">
    <property type="entry name" value="V-type ATP synthase subunit C"/>
    <property type="match status" value="1"/>
</dbReference>